<protein>
    <submittedName>
        <fullName evidence="2">IS3 family transposase</fullName>
    </submittedName>
</protein>
<dbReference type="EMBL" id="JAHYXK010000004">
    <property type="protein sequence ID" value="MBW7466936.1"/>
    <property type="molecule type" value="Genomic_DNA"/>
</dbReference>
<sequence length="71" mass="8228">MYSSRFPVEKMCQVFNVSRSGYYDSLKGCASNRARENERLLSLIREEHSKSKQRYGSPRISQALRAREVAV</sequence>
<name>A0ABS7CTC4_9BACT</name>
<dbReference type="RefSeq" id="WP_219876806.1">
    <property type="nucleotide sequence ID" value="NZ_JAHYXK010000004.1"/>
</dbReference>
<dbReference type="PANTHER" id="PTHR46889">
    <property type="entry name" value="TRANSPOSASE INSF FOR INSERTION SEQUENCE IS3B-RELATED"/>
    <property type="match status" value="1"/>
</dbReference>
<dbReference type="InterPro" id="IPR025948">
    <property type="entry name" value="HTH-like_dom"/>
</dbReference>
<feature type="domain" description="HTH-like" evidence="1">
    <location>
        <begin position="37"/>
        <end position="69"/>
    </location>
</feature>
<comment type="caution">
    <text evidence="2">The sequence shown here is derived from an EMBL/GenBank/DDBJ whole genome shotgun (WGS) entry which is preliminary data.</text>
</comment>
<feature type="non-terminal residue" evidence="2">
    <location>
        <position position="71"/>
    </location>
</feature>
<organism evidence="2 3">
    <name type="scientific">Pontibacter aydingkolensis</name>
    <dbReference type="NCBI Taxonomy" id="1911536"/>
    <lineage>
        <taxon>Bacteria</taxon>
        <taxon>Pseudomonadati</taxon>
        <taxon>Bacteroidota</taxon>
        <taxon>Cytophagia</taxon>
        <taxon>Cytophagales</taxon>
        <taxon>Hymenobacteraceae</taxon>
        <taxon>Pontibacter</taxon>
    </lineage>
</organism>
<accession>A0ABS7CTC4</accession>
<keyword evidence="3" id="KW-1185">Reference proteome</keyword>
<evidence type="ECO:0000313" key="3">
    <source>
        <dbReference type="Proteomes" id="UP000813018"/>
    </source>
</evidence>
<dbReference type="InterPro" id="IPR050900">
    <property type="entry name" value="Transposase_IS3/IS150/IS904"/>
</dbReference>
<dbReference type="Pfam" id="PF13276">
    <property type="entry name" value="HTH_21"/>
    <property type="match status" value="1"/>
</dbReference>
<dbReference type="Proteomes" id="UP000813018">
    <property type="component" value="Unassembled WGS sequence"/>
</dbReference>
<evidence type="ECO:0000313" key="2">
    <source>
        <dbReference type="EMBL" id="MBW7466936.1"/>
    </source>
</evidence>
<dbReference type="PANTHER" id="PTHR46889:SF4">
    <property type="entry name" value="TRANSPOSASE INSO FOR INSERTION SEQUENCE ELEMENT IS911B-RELATED"/>
    <property type="match status" value="1"/>
</dbReference>
<evidence type="ECO:0000259" key="1">
    <source>
        <dbReference type="Pfam" id="PF13276"/>
    </source>
</evidence>
<gene>
    <name evidence="2" type="ORF">K0O23_07635</name>
</gene>
<reference evidence="2 3" key="1">
    <citation type="journal article" date="2016" name="Int. J. Syst. Evol. Microbiol.">
        <title>Pontibacter aydingkolensis sp. nov., isolated from soil of a salt lake.</title>
        <authorList>
            <person name="Osman G."/>
            <person name="Zhang T."/>
            <person name="Lou K."/>
            <person name="Gao Y."/>
            <person name="Chang W."/>
            <person name="Lin Q."/>
            <person name="Yang H.M."/>
            <person name="Huo X.D."/>
            <person name="Wang N."/>
        </authorList>
    </citation>
    <scope>NUCLEOTIDE SEQUENCE [LARGE SCALE GENOMIC DNA]</scope>
    <source>
        <strain evidence="2 3">KACC 19255</strain>
    </source>
</reference>
<proteinExistence type="predicted"/>